<proteinExistence type="predicted"/>
<accession>A0ACB5TKR1</accession>
<protein>
    <submittedName>
        <fullName evidence="1">Unnamed protein product</fullName>
    </submittedName>
</protein>
<sequence length="220" mass="25107">MAGEYQYLIDFVDSALVQCYKEWFTPSLAYTTALCHFKLGNAEKAKSALKKAFEAHPYTGFLFLSKLNGGLTWKHGKVSTAVELSTAVYVVRANILCEEQDVKQFVISELTKIIKESPKLKKSHLDSLKKAPFNLMRHVILSNETSAMARIPESFWKKHEVYEFDLLPPEKGTTIHNYIDQNMVGDAMINRTLDAEEDRQMAEIIRRLQMEQEQANAGNQ</sequence>
<gene>
    <name evidence="1" type="ORF">Amon02_000863700</name>
</gene>
<dbReference type="Proteomes" id="UP001165064">
    <property type="component" value="Unassembled WGS sequence"/>
</dbReference>
<evidence type="ECO:0000313" key="1">
    <source>
        <dbReference type="EMBL" id="GME90076.1"/>
    </source>
</evidence>
<keyword evidence="2" id="KW-1185">Reference proteome</keyword>
<organism evidence="1 2">
    <name type="scientific">Ambrosiozyma monospora</name>
    <name type="common">Yeast</name>
    <name type="synonym">Endomycopsis monosporus</name>
    <dbReference type="NCBI Taxonomy" id="43982"/>
    <lineage>
        <taxon>Eukaryota</taxon>
        <taxon>Fungi</taxon>
        <taxon>Dikarya</taxon>
        <taxon>Ascomycota</taxon>
        <taxon>Saccharomycotina</taxon>
        <taxon>Pichiomycetes</taxon>
        <taxon>Pichiales</taxon>
        <taxon>Pichiaceae</taxon>
        <taxon>Ambrosiozyma</taxon>
    </lineage>
</organism>
<dbReference type="EMBL" id="BSXS01007742">
    <property type="protein sequence ID" value="GME90076.1"/>
    <property type="molecule type" value="Genomic_DNA"/>
</dbReference>
<comment type="caution">
    <text evidence="1">The sequence shown here is derived from an EMBL/GenBank/DDBJ whole genome shotgun (WGS) entry which is preliminary data.</text>
</comment>
<evidence type="ECO:0000313" key="2">
    <source>
        <dbReference type="Proteomes" id="UP001165064"/>
    </source>
</evidence>
<reference evidence="1" key="1">
    <citation type="submission" date="2023-04" db="EMBL/GenBank/DDBJ databases">
        <title>Ambrosiozyma monospora NBRC 10751.</title>
        <authorList>
            <person name="Ichikawa N."/>
            <person name="Sato H."/>
            <person name="Tonouchi N."/>
        </authorList>
    </citation>
    <scope>NUCLEOTIDE SEQUENCE</scope>
    <source>
        <strain evidence="1">NBRC 10751</strain>
    </source>
</reference>
<name>A0ACB5TKR1_AMBMO</name>